<feature type="region of interest" description="Disordered" evidence="10">
    <location>
        <begin position="416"/>
        <end position="441"/>
    </location>
</feature>
<comment type="subunit">
    <text evidence="3 9">Homodimers and heterodimers.</text>
</comment>
<comment type="subcellular location">
    <subcellularLocation>
        <location evidence="1 9">Nucleus</location>
    </subcellularLocation>
</comment>
<keyword evidence="6 9" id="KW-0804">Transcription</keyword>
<dbReference type="InterPro" id="IPR010525">
    <property type="entry name" value="ARF_dom"/>
</dbReference>
<evidence type="ECO:0000256" key="5">
    <source>
        <dbReference type="ARBA" id="ARBA00023125"/>
    </source>
</evidence>
<evidence type="ECO:0000256" key="8">
    <source>
        <dbReference type="ARBA" id="ARBA00023294"/>
    </source>
</evidence>
<keyword evidence="14" id="KW-1185">Reference proteome</keyword>
<comment type="function">
    <text evidence="9">Auxin response factors (ARFs) are transcriptional factors that bind specifically to the DNA sequence 5'-TGTCTC-3' found in the auxin-responsive promoter elements (AuxREs).</text>
</comment>
<dbReference type="InterPro" id="IPR053793">
    <property type="entry name" value="PB1-like"/>
</dbReference>
<dbReference type="PANTHER" id="PTHR31384">
    <property type="entry name" value="AUXIN RESPONSE FACTOR 4-RELATED"/>
    <property type="match status" value="1"/>
</dbReference>
<evidence type="ECO:0000256" key="4">
    <source>
        <dbReference type="ARBA" id="ARBA00023015"/>
    </source>
</evidence>
<name>A0AAV8UAY9_9ROSI</name>
<dbReference type="Pfam" id="PF06507">
    <property type="entry name" value="ARF_AD"/>
    <property type="match status" value="1"/>
</dbReference>
<dbReference type="PROSITE" id="PS51745">
    <property type="entry name" value="PB1"/>
    <property type="match status" value="1"/>
</dbReference>
<dbReference type="Gene3D" id="3.10.20.90">
    <property type="entry name" value="Phosphatidylinositol 3-kinase Catalytic Subunit, Chain A, domain 1"/>
    <property type="match status" value="1"/>
</dbReference>
<evidence type="ECO:0000256" key="6">
    <source>
        <dbReference type="ARBA" id="ARBA00023163"/>
    </source>
</evidence>
<keyword evidence="5 9" id="KW-0238">DNA-binding</keyword>
<evidence type="ECO:0000259" key="11">
    <source>
        <dbReference type="PROSITE" id="PS50863"/>
    </source>
</evidence>
<dbReference type="InterPro" id="IPR003340">
    <property type="entry name" value="B3_DNA-bd"/>
</dbReference>
<evidence type="ECO:0000313" key="13">
    <source>
        <dbReference type="EMBL" id="KAJ8898678.1"/>
    </source>
</evidence>
<evidence type="ECO:0000259" key="12">
    <source>
        <dbReference type="PROSITE" id="PS51745"/>
    </source>
</evidence>
<dbReference type="AlphaFoldDB" id="A0AAV8UAY9"/>
<feature type="domain" description="TF-B3" evidence="11">
    <location>
        <begin position="150"/>
        <end position="252"/>
    </location>
</feature>
<dbReference type="Proteomes" id="UP001159364">
    <property type="component" value="Linkage Group LG08"/>
</dbReference>
<dbReference type="InterPro" id="IPR015300">
    <property type="entry name" value="DNA-bd_pseudobarrel_sf"/>
</dbReference>
<dbReference type="InterPro" id="IPR044835">
    <property type="entry name" value="ARF_plant"/>
</dbReference>
<organism evidence="13 14">
    <name type="scientific">Erythroxylum novogranatense</name>
    <dbReference type="NCBI Taxonomy" id="1862640"/>
    <lineage>
        <taxon>Eukaryota</taxon>
        <taxon>Viridiplantae</taxon>
        <taxon>Streptophyta</taxon>
        <taxon>Embryophyta</taxon>
        <taxon>Tracheophyta</taxon>
        <taxon>Spermatophyta</taxon>
        <taxon>Magnoliopsida</taxon>
        <taxon>eudicotyledons</taxon>
        <taxon>Gunneridae</taxon>
        <taxon>Pentapetalae</taxon>
        <taxon>rosids</taxon>
        <taxon>fabids</taxon>
        <taxon>Malpighiales</taxon>
        <taxon>Erythroxylaceae</taxon>
        <taxon>Erythroxylum</taxon>
    </lineage>
</organism>
<dbReference type="GO" id="GO:0006355">
    <property type="term" value="P:regulation of DNA-templated transcription"/>
    <property type="evidence" value="ECO:0007669"/>
    <property type="project" value="InterPro"/>
</dbReference>
<dbReference type="GO" id="GO:0003677">
    <property type="term" value="F:DNA binding"/>
    <property type="evidence" value="ECO:0007669"/>
    <property type="project" value="UniProtKB-KW"/>
</dbReference>
<accession>A0AAV8UAY9</accession>
<dbReference type="SMART" id="SM01019">
    <property type="entry name" value="B3"/>
    <property type="match status" value="1"/>
</dbReference>
<evidence type="ECO:0000256" key="9">
    <source>
        <dbReference type="RuleBase" id="RU004561"/>
    </source>
</evidence>
<dbReference type="FunFam" id="2.40.330.10:FF:000001">
    <property type="entry name" value="Auxin response factor"/>
    <property type="match status" value="1"/>
</dbReference>
<evidence type="ECO:0000256" key="3">
    <source>
        <dbReference type="ARBA" id="ARBA00011726"/>
    </source>
</evidence>
<dbReference type="GO" id="GO:0009734">
    <property type="term" value="P:auxin-activated signaling pathway"/>
    <property type="evidence" value="ECO:0007669"/>
    <property type="project" value="UniProtKB-KW"/>
</dbReference>
<dbReference type="Pfam" id="PF02362">
    <property type="entry name" value="B3"/>
    <property type="match status" value="1"/>
</dbReference>
<comment type="caution">
    <text evidence="13">The sequence shown here is derived from an EMBL/GenBank/DDBJ whole genome shotgun (WGS) entry which is preliminary data.</text>
</comment>
<feature type="region of interest" description="Disordered" evidence="10">
    <location>
        <begin position="451"/>
        <end position="470"/>
    </location>
</feature>
<protein>
    <recommendedName>
        <fullName evidence="9">Auxin response factor</fullName>
    </recommendedName>
</protein>
<evidence type="ECO:0000256" key="2">
    <source>
        <dbReference type="ARBA" id="ARBA00007853"/>
    </source>
</evidence>
<feature type="region of interest" description="Disordered" evidence="10">
    <location>
        <begin position="1"/>
        <end position="39"/>
    </location>
</feature>
<evidence type="ECO:0000256" key="1">
    <source>
        <dbReference type="ARBA" id="ARBA00004123"/>
    </source>
</evidence>
<dbReference type="PANTHER" id="PTHR31384:SF25">
    <property type="entry name" value="AUXIN RESPONSE FACTOR"/>
    <property type="match status" value="1"/>
</dbReference>
<feature type="compositionally biased region" description="Polar residues" evidence="10">
    <location>
        <begin position="416"/>
        <end position="434"/>
    </location>
</feature>
<dbReference type="FunFam" id="2.30.30.1040:FF:000001">
    <property type="entry name" value="Auxin response factor"/>
    <property type="match status" value="1"/>
</dbReference>
<reference evidence="13 14" key="1">
    <citation type="submission" date="2021-09" db="EMBL/GenBank/DDBJ databases">
        <title>Genomic insights and catalytic innovation underlie evolution of tropane alkaloids biosynthesis.</title>
        <authorList>
            <person name="Wang Y.-J."/>
            <person name="Tian T."/>
            <person name="Huang J.-P."/>
            <person name="Huang S.-X."/>
        </authorList>
    </citation>
    <scope>NUCLEOTIDE SEQUENCE [LARGE SCALE GENOMIC DNA]</scope>
    <source>
        <strain evidence="13">KIB-2018</strain>
        <tissue evidence="13">Leaf</tissue>
    </source>
</reference>
<keyword evidence="8 9" id="KW-0927">Auxin signaling pathway</keyword>
<dbReference type="InterPro" id="IPR033389">
    <property type="entry name" value="AUX/IAA_dom"/>
</dbReference>
<gene>
    <name evidence="13" type="ORF">K2173_004712</name>
</gene>
<dbReference type="CDD" id="cd10017">
    <property type="entry name" value="B3_DNA"/>
    <property type="match status" value="1"/>
</dbReference>
<sequence length="640" mass="72154">MGKNSVSRNKAERSATGGGGQTRGLINHRSPPLDNGQGDKDDMYVELWRACAGSLVYVPRVGEVVFYFLQGHIEQLEAYTDQDGKMEMPSYDLPYKILCKVVNVQLKAEARTDEVFAQVTLLPVVETNERSSGNDGSFQSSPEITQVRSFYKKLTRSDTSTHGGFSVPRRHADESLPPLDMNQLPPLQDLLAKDLHGCVWRFRHIFRGQPKRHLLTNGWSTFVTSKRLVPGDAFIFLRGQNGELRVGIRRGMKQQSNAVTNILSGPGMQHGVLASAYYAISTGTMFTVYYHPWTSPAGFIIPYDHYLKSAKIDYSVGTRFRMVFEGDECAEQRFEGTIVGADDIDPTKWPNSDWRSLKVKWDIKNNGYVRPEQVSPWDIEPVEPIQKDASLLRPPKRPRMLNLSLPALNSMFKDVTCSSSKSDNDAPQSHSEVLQGQEDVDRGVSEMDALKSPTKSYPASPPNVDSPHLPSQDWRVLELKHRNDVALAPTNGGTRYMLFGVHLQYNPPELPSPQDATVRQLESLRDVPPTSQSSVSEPSKSISDNQAKDWCFVSKQSYAKALKYGSKLQMSVDLMRFHGYDELIYELDKMFDFKGSLIDGSSGWHVTFAEKEGDMMLIRDIPWQKFKLDVQRIFICPKEN</sequence>
<keyword evidence="7 9" id="KW-0539">Nucleus</keyword>
<evidence type="ECO:0000256" key="10">
    <source>
        <dbReference type="SAM" id="MobiDB-lite"/>
    </source>
</evidence>
<feature type="region of interest" description="Disordered" evidence="10">
    <location>
        <begin position="159"/>
        <end position="178"/>
    </location>
</feature>
<dbReference type="Gene3D" id="2.30.30.1040">
    <property type="match status" value="1"/>
</dbReference>
<keyword evidence="4 9" id="KW-0805">Transcription regulation</keyword>
<dbReference type="Pfam" id="PF02309">
    <property type="entry name" value="AUX_IAA"/>
    <property type="match status" value="1"/>
</dbReference>
<evidence type="ECO:0000256" key="7">
    <source>
        <dbReference type="ARBA" id="ARBA00023242"/>
    </source>
</evidence>
<dbReference type="EMBL" id="JAIWQS010000008">
    <property type="protein sequence ID" value="KAJ8898678.1"/>
    <property type="molecule type" value="Genomic_DNA"/>
</dbReference>
<dbReference type="Gene3D" id="2.40.330.10">
    <property type="entry name" value="DNA-binding pseudobarrel domain"/>
    <property type="match status" value="1"/>
</dbReference>
<dbReference type="GO" id="GO:0005634">
    <property type="term" value="C:nucleus"/>
    <property type="evidence" value="ECO:0007669"/>
    <property type="project" value="UniProtKB-SubCell"/>
</dbReference>
<dbReference type="SUPFAM" id="SSF101936">
    <property type="entry name" value="DNA-binding pseudobarrel domain"/>
    <property type="match status" value="1"/>
</dbReference>
<evidence type="ECO:0000313" key="14">
    <source>
        <dbReference type="Proteomes" id="UP001159364"/>
    </source>
</evidence>
<comment type="similarity">
    <text evidence="2 9">Belongs to the ARF family.</text>
</comment>
<feature type="domain" description="PB1" evidence="12">
    <location>
        <begin position="556"/>
        <end position="638"/>
    </location>
</feature>
<proteinExistence type="inferred from homology"/>
<dbReference type="PROSITE" id="PS50863">
    <property type="entry name" value="B3"/>
    <property type="match status" value="1"/>
</dbReference>